<sequence>MQLEHATLTIDDRGVATLQISNGTSLNILNTPTVVELTRALRALARDERVRALVVRGSGDKAFIGGADIYELAKLNPETAVDFITRLGGLCEAIRDFPVPTIARLAGWCMGGGLEFAAACDIRIGTTASHFAMPEVRIGIPSVIHANLLPRLIGEGNTRWLLLTGAAIDADKALRWGFLNEVVEPDAIDAAIAHTVSEILECGPRGVRAQKALLRAWEDPNIERGLKESIAMFGASYETSEPQDYMQHFFDRKKKK</sequence>
<dbReference type="Proteomes" id="UP000004277">
    <property type="component" value="Unassembled WGS sequence"/>
</dbReference>
<keyword evidence="2" id="KW-1185">Reference proteome</keyword>
<evidence type="ECO:0000313" key="1">
    <source>
        <dbReference type="EMBL" id="TMS59871.1"/>
    </source>
</evidence>
<dbReference type="EC" id="4.2.1.17" evidence="1"/>
<organism evidence="1 2">
    <name type="scientific">Imbroritus primus</name>
    <dbReference type="NCBI Taxonomy" id="3058603"/>
    <lineage>
        <taxon>Bacteria</taxon>
        <taxon>Pseudomonadati</taxon>
        <taxon>Pseudomonadota</taxon>
        <taxon>Betaproteobacteria</taxon>
        <taxon>Burkholderiales</taxon>
        <taxon>Burkholderiaceae</taxon>
        <taxon>Imbroritus</taxon>
    </lineage>
</organism>
<accession>A0ACD3SV28</accession>
<proteinExistence type="predicted"/>
<name>A0ACD3SV28_9BURK</name>
<protein>
    <submittedName>
        <fullName evidence="1">Enoyl-CoA hydratase</fullName>
        <ecNumber evidence="1">4.2.1.17</ecNumber>
    </submittedName>
</protein>
<keyword evidence="1" id="KW-0456">Lyase</keyword>
<comment type="caution">
    <text evidence="1">The sequence shown here is derived from an EMBL/GenBank/DDBJ whole genome shotgun (WGS) entry which is preliminary data.</text>
</comment>
<reference evidence="1" key="1">
    <citation type="submission" date="2019-05" db="EMBL/GenBank/DDBJ databases">
        <title>Revised genome assembly of Burkholderiaceae (previously Ralstonia) sp. PBA.</title>
        <authorList>
            <person name="Gan H.M."/>
        </authorList>
    </citation>
    <scope>NUCLEOTIDE SEQUENCE</scope>
    <source>
        <strain evidence="1">PBA</strain>
    </source>
</reference>
<dbReference type="EMBL" id="AKCV02000001">
    <property type="protein sequence ID" value="TMS59871.1"/>
    <property type="molecule type" value="Genomic_DNA"/>
</dbReference>
<evidence type="ECO:0000313" key="2">
    <source>
        <dbReference type="Proteomes" id="UP000004277"/>
    </source>
</evidence>
<gene>
    <name evidence="1" type="ORF">MW7_000025</name>
</gene>